<organism evidence="1 2">
    <name type="scientific">Athelia psychrophila</name>
    <dbReference type="NCBI Taxonomy" id="1759441"/>
    <lineage>
        <taxon>Eukaryota</taxon>
        <taxon>Fungi</taxon>
        <taxon>Dikarya</taxon>
        <taxon>Basidiomycota</taxon>
        <taxon>Agaricomycotina</taxon>
        <taxon>Agaricomycetes</taxon>
        <taxon>Agaricomycetidae</taxon>
        <taxon>Atheliales</taxon>
        <taxon>Atheliaceae</taxon>
        <taxon>Athelia</taxon>
    </lineage>
</organism>
<dbReference type="AlphaFoldDB" id="A0A166G7C2"/>
<evidence type="ECO:0000313" key="1">
    <source>
        <dbReference type="EMBL" id="KZP17539.1"/>
    </source>
</evidence>
<dbReference type="OrthoDB" id="2126698at2759"/>
<dbReference type="EMBL" id="KV417581">
    <property type="protein sequence ID" value="KZP17539.1"/>
    <property type="molecule type" value="Genomic_DNA"/>
</dbReference>
<dbReference type="STRING" id="436010.A0A166G7C2"/>
<name>A0A166G7C2_9AGAM</name>
<dbReference type="Proteomes" id="UP000076532">
    <property type="component" value="Unassembled WGS sequence"/>
</dbReference>
<reference evidence="1 2" key="1">
    <citation type="journal article" date="2016" name="Mol. Biol. Evol.">
        <title>Comparative Genomics of Early-Diverging Mushroom-Forming Fungi Provides Insights into the Origins of Lignocellulose Decay Capabilities.</title>
        <authorList>
            <person name="Nagy L.G."/>
            <person name="Riley R."/>
            <person name="Tritt A."/>
            <person name="Adam C."/>
            <person name="Daum C."/>
            <person name="Floudas D."/>
            <person name="Sun H."/>
            <person name="Yadav J.S."/>
            <person name="Pangilinan J."/>
            <person name="Larsson K.H."/>
            <person name="Matsuura K."/>
            <person name="Barry K."/>
            <person name="Labutti K."/>
            <person name="Kuo R."/>
            <person name="Ohm R.A."/>
            <person name="Bhattacharya S.S."/>
            <person name="Shirouzu T."/>
            <person name="Yoshinaga Y."/>
            <person name="Martin F.M."/>
            <person name="Grigoriev I.V."/>
            <person name="Hibbett D.S."/>
        </authorList>
    </citation>
    <scope>NUCLEOTIDE SEQUENCE [LARGE SCALE GENOMIC DNA]</scope>
    <source>
        <strain evidence="1 2">CBS 109695</strain>
    </source>
</reference>
<gene>
    <name evidence="1" type="ORF">FIBSPDRAFT_864716</name>
</gene>
<accession>A0A166G7C2</accession>
<sequence>MTSRKLVSQAMPLVASFQVANGLVGSCGKGHQELGALFNLVAYHALALPVGIAPTFHPKNADGPSGTVDRYVPSVCTG</sequence>
<proteinExistence type="predicted"/>
<dbReference type="PROSITE" id="PS51257">
    <property type="entry name" value="PROKAR_LIPOPROTEIN"/>
    <property type="match status" value="1"/>
</dbReference>
<evidence type="ECO:0000313" key="2">
    <source>
        <dbReference type="Proteomes" id="UP000076532"/>
    </source>
</evidence>
<protein>
    <submittedName>
        <fullName evidence="1">Uncharacterized protein</fullName>
    </submittedName>
</protein>
<keyword evidence="2" id="KW-1185">Reference proteome</keyword>